<dbReference type="EMBL" id="PGOL01000181">
    <property type="protein sequence ID" value="PKI75227.1"/>
    <property type="molecule type" value="Genomic_DNA"/>
</dbReference>
<evidence type="ECO:0000313" key="2">
    <source>
        <dbReference type="Proteomes" id="UP000233551"/>
    </source>
</evidence>
<reference evidence="1 2" key="1">
    <citation type="submission" date="2017-11" db="EMBL/GenBank/DDBJ databases">
        <title>De-novo sequencing of pomegranate (Punica granatum L.) genome.</title>
        <authorList>
            <person name="Akparov Z."/>
            <person name="Amiraslanov A."/>
            <person name="Hajiyeva S."/>
            <person name="Abbasov M."/>
            <person name="Kaur K."/>
            <person name="Hamwieh A."/>
            <person name="Solovyev V."/>
            <person name="Salamov A."/>
            <person name="Braich B."/>
            <person name="Kosarev P."/>
            <person name="Mahmoud A."/>
            <person name="Hajiyev E."/>
            <person name="Babayeva S."/>
            <person name="Izzatullayeva V."/>
            <person name="Mammadov A."/>
            <person name="Mammadov A."/>
            <person name="Sharifova S."/>
            <person name="Ojaghi J."/>
            <person name="Eynullazada K."/>
            <person name="Bayramov B."/>
            <person name="Abdulazimova A."/>
            <person name="Shahmuradov I."/>
        </authorList>
    </citation>
    <scope>NUCLEOTIDE SEQUENCE [LARGE SCALE GENOMIC DNA]</scope>
    <source>
        <strain evidence="2">cv. AG2017</strain>
        <tissue evidence="1">Leaf</tissue>
    </source>
</reference>
<gene>
    <name evidence="1" type="ORF">CRG98_004378</name>
</gene>
<organism evidence="1 2">
    <name type="scientific">Punica granatum</name>
    <name type="common">Pomegranate</name>
    <dbReference type="NCBI Taxonomy" id="22663"/>
    <lineage>
        <taxon>Eukaryota</taxon>
        <taxon>Viridiplantae</taxon>
        <taxon>Streptophyta</taxon>
        <taxon>Embryophyta</taxon>
        <taxon>Tracheophyta</taxon>
        <taxon>Spermatophyta</taxon>
        <taxon>Magnoliopsida</taxon>
        <taxon>eudicotyledons</taxon>
        <taxon>Gunneridae</taxon>
        <taxon>Pentapetalae</taxon>
        <taxon>rosids</taxon>
        <taxon>malvids</taxon>
        <taxon>Myrtales</taxon>
        <taxon>Lythraceae</taxon>
        <taxon>Punica</taxon>
    </lineage>
</organism>
<sequence length="89" mass="9754">MESPVTRLDTRRGAQRAARRWRRASLSAGAFGRQTCALERTRVLGCTSVARGACSRASWQALGCLGMQLSAQTSIWRAIERAGMRLVCV</sequence>
<protein>
    <submittedName>
        <fullName evidence="1">Uncharacterized protein</fullName>
    </submittedName>
</protein>
<proteinExistence type="predicted"/>
<accession>A0A2I0L3E7</accession>
<dbReference type="AlphaFoldDB" id="A0A2I0L3E7"/>
<comment type="caution">
    <text evidence="1">The sequence shown here is derived from an EMBL/GenBank/DDBJ whole genome shotgun (WGS) entry which is preliminary data.</text>
</comment>
<name>A0A2I0L3E7_PUNGR</name>
<evidence type="ECO:0000313" key="1">
    <source>
        <dbReference type="EMBL" id="PKI75227.1"/>
    </source>
</evidence>
<dbReference type="Proteomes" id="UP000233551">
    <property type="component" value="Unassembled WGS sequence"/>
</dbReference>
<keyword evidence="2" id="KW-1185">Reference proteome</keyword>